<proteinExistence type="predicted"/>
<evidence type="ECO:0000313" key="2">
    <source>
        <dbReference type="EMBL" id="KAG9228896.1"/>
    </source>
</evidence>
<protein>
    <submittedName>
        <fullName evidence="2">Uncharacterized protein</fullName>
    </submittedName>
</protein>
<dbReference type="EMBL" id="MU251845">
    <property type="protein sequence ID" value="KAG9228896.1"/>
    <property type="molecule type" value="Genomic_DNA"/>
</dbReference>
<dbReference type="Proteomes" id="UP000824998">
    <property type="component" value="Unassembled WGS sequence"/>
</dbReference>
<dbReference type="AlphaFoldDB" id="A0A9P7Y8V7"/>
<feature type="non-terminal residue" evidence="2">
    <location>
        <position position="1"/>
    </location>
</feature>
<keyword evidence="1" id="KW-0472">Membrane</keyword>
<accession>A0A9P7Y8V7</accession>
<sequence length="81" mass="9084">ITMEMFCSLYLNLLALSLVSFSWCSSLALVVLFLLLLFPSHLPSGSPSSCDTLQNHTFVHSLPSQEDDVLRVSRRRDVIKS</sequence>
<keyword evidence="3" id="KW-1185">Reference proteome</keyword>
<name>A0A9P7Y8V7_9HELO</name>
<reference evidence="2" key="1">
    <citation type="journal article" date="2021" name="IMA Fungus">
        <title>Genomic characterization of three marine fungi, including Emericellopsis atlantica sp. nov. with signatures of a generalist lifestyle and marine biomass degradation.</title>
        <authorList>
            <person name="Hagestad O.C."/>
            <person name="Hou L."/>
            <person name="Andersen J.H."/>
            <person name="Hansen E.H."/>
            <person name="Altermark B."/>
            <person name="Li C."/>
            <person name="Kuhnert E."/>
            <person name="Cox R.J."/>
            <person name="Crous P.W."/>
            <person name="Spatafora J.W."/>
            <person name="Lail K."/>
            <person name="Amirebrahimi M."/>
            <person name="Lipzen A."/>
            <person name="Pangilinan J."/>
            <person name="Andreopoulos W."/>
            <person name="Hayes R.D."/>
            <person name="Ng V."/>
            <person name="Grigoriev I.V."/>
            <person name="Jackson S.A."/>
            <person name="Sutton T.D.S."/>
            <person name="Dobson A.D.W."/>
            <person name="Rama T."/>
        </authorList>
    </citation>
    <scope>NUCLEOTIDE SEQUENCE</scope>
    <source>
        <strain evidence="2">TRa018bII</strain>
    </source>
</reference>
<evidence type="ECO:0000313" key="3">
    <source>
        <dbReference type="Proteomes" id="UP000824998"/>
    </source>
</evidence>
<keyword evidence="1" id="KW-0812">Transmembrane</keyword>
<feature type="non-terminal residue" evidence="2">
    <location>
        <position position="81"/>
    </location>
</feature>
<evidence type="ECO:0000256" key="1">
    <source>
        <dbReference type="SAM" id="Phobius"/>
    </source>
</evidence>
<comment type="caution">
    <text evidence="2">The sequence shown here is derived from an EMBL/GenBank/DDBJ whole genome shotgun (WGS) entry which is preliminary data.</text>
</comment>
<feature type="transmembrane region" description="Helical" evidence="1">
    <location>
        <begin position="13"/>
        <end position="38"/>
    </location>
</feature>
<keyword evidence="1" id="KW-1133">Transmembrane helix</keyword>
<gene>
    <name evidence="2" type="ORF">BJ875DRAFT_476353</name>
</gene>
<organism evidence="2 3">
    <name type="scientific">Amylocarpus encephaloides</name>
    <dbReference type="NCBI Taxonomy" id="45428"/>
    <lineage>
        <taxon>Eukaryota</taxon>
        <taxon>Fungi</taxon>
        <taxon>Dikarya</taxon>
        <taxon>Ascomycota</taxon>
        <taxon>Pezizomycotina</taxon>
        <taxon>Leotiomycetes</taxon>
        <taxon>Helotiales</taxon>
        <taxon>Helotiales incertae sedis</taxon>
        <taxon>Amylocarpus</taxon>
    </lineage>
</organism>